<proteinExistence type="predicted"/>
<organism evidence="1 2">
    <name type="scientific">Periconia macrospinosa</name>
    <dbReference type="NCBI Taxonomy" id="97972"/>
    <lineage>
        <taxon>Eukaryota</taxon>
        <taxon>Fungi</taxon>
        <taxon>Dikarya</taxon>
        <taxon>Ascomycota</taxon>
        <taxon>Pezizomycotina</taxon>
        <taxon>Dothideomycetes</taxon>
        <taxon>Pleosporomycetidae</taxon>
        <taxon>Pleosporales</taxon>
        <taxon>Massarineae</taxon>
        <taxon>Periconiaceae</taxon>
        <taxon>Periconia</taxon>
    </lineage>
</organism>
<dbReference type="EMBL" id="KZ805315">
    <property type="protein sequence ID" value="PVI05186.1"/>
    <property type="molecule type" value="Genomic_DNA"/>
</dbReference>
<accession>A0A2V1E4C8</accession>
<reference evidence="1 2" key="1">
    <citation type="journal article" date="2018" name="Sci. Rep.">
        <title>Comparative genomics provides insights into the lifestyle and reveals functional heterogeneity of dark septate endophytic fungi.</title>
        <authorList>
            <person name="Knapp D.G."/>
            <person name="Nemeth J.B."/>
            <person name="Barry K."/>
            <person name="Hainaut M."/>
            <person name="Henrissat B."/>
            <person name="Johnson J."/>
            <person name="Kuo A."/>
            <person name="Lim J.H.P."/>
            <person name="Lipzen A."/>
            <person name="Nolan M."/>
            <person name="Ohm R.A."/>
            <person name="Tamas L."/>
            <person name="Grigoriev I.V."/>
            <person name="Spatafora J.W."/>
            <person name="Nagy L.G."/>
            <person name="Kovacs G.M."/>
        </authorList>
    </citation>
    <scope>NUCLEOTIDE SEQUENCE [LARGE SCALE GENOMIC DNA]</scope>
    <source>
        <strain evidence="1 2">DSE2036</strain>
    </source>
</reference>
<dbReference type="AlphaFoldDB" id="A0A2V1E4C8"/>
<keyword evidence="2" id="KW-1185">Reference proteome</keyword>
<dbReference type="Proteomes" id="UP000244855">
    <property type="component" value="Unassembled WGS sequence"/>
</dbReference>
<evidence type="ECO:0000313" key="1">
    <source>
        <dbReference type="EMBL" id="PVI05186.1"/>
    </source>
</evidence>
<gene>
    <name evidence="1" type="ORF">DM02DRAFT_109198</name>
</gene>
<sequence length="224" mass="24687">MQVRLACAHRSHLPSSLLLLRLNLSSRTHQLKLSASYLTTLTLSTIHVSDILATICYVCRATPGYPSDGVTSSLTHLISHYMYSIHIGVWIRMSAIYVVLGRPLAYSAASGTRYGYRNSRAALRSVVAARNSRKLDRCGTELSWCKTRLSRCSPKSLGRARPGKPASESVCLHKHEGVTGDGMQPRIASPDRSPQVWGSGEVVEMQSWTWCRTPDRNSTASTGR</sequence>
<evidence type="ECO:0000313" key="2">
    <source>
        <dbReference type="Proteomes" id="UP000244855"/>
    </source>
</evidence>
<protein>
    <submittedName>
        <fullName evidence="1">Uncharacterized protein</fullName>
    </submittedName>
</protein>
<name>A0A2V1E4C8_9PLEO</name>